<dbReference type="AlphaFoldDB" id="A0A485LBA4"/>
<gene>
    <name evidence="3" type="primary">Aste57867_18658</name>
    <name evidence="2" type="ORF">As57867_018596</name>
    <name evidence="3" type="ORF">ASTE57867_18658</name>
</gene>
<sequence>MILRRHPNRFRCVFMTDINTRSVQTHTANVKAEARERGDFYPNSSDQVLDIVHPSFYCAVNGRTRNAKMQNAASGDTLLVFPPLNVDCRGDVSNTWSHVSLVCEYPPPDRPRSFLPVLEELLATFMLLLEQCLGFATVQFDHRIRDIDWPVVMPFNTEDMARHLWERN</sequence>
<dbReference type="OrthoDB" id="59491at2759"/>
<dbReference type="Pfam" id="PF14033">
    <property type="entry name" value="DUF4246"/>
    <property type="match status" value="1"/>
</dbReference>
<organism evidence="3 4">
    <name type="scientific">Aphanomyces stellatus</name>
    <dbReference type="NCBI Taxonomy" id="120398"/>
    <lineage>
        <taxon>Eukaryota</taxon>
        <taxon>Sar</taxon>
        <taxon>Stramenopiles</taxon>
        <taxon>Oomycota</taxon>
        <taxon>Saprolegniomycetes</taxon>
        <taxon>Saprolegniales</taxon>
        <taxon>Verrucalvaceae</taxon>
        <taxon>Aphanomyces</taxon>
    </lineage>
</organism>
<reference evidence="3 4" key="1">
    <citation type="submission" date="2019-03" db="EMBL/GenBank/DDBJ databases">
        <authorList>
            <person name="Gaulin E."/>
            <person name="Dumas B."/>
        </authorList>
    </citation>
    <scope>NUCLEOTIDE SEQUENCE [LARGE SCALE GENOMIC DNA]</scope>
    <source>
        <strain evidence="3">CBS 568.67</strain>
    </source>
</reference>
<evidence type="ECO:0000313" key="4">
    <source>
        <dbReference type="Proteomes" id="UP000332933"/>
    </source>
</evidence>
<evidence type="ECO:0000313" key="3">
    <source>
        <dbReference type="EMBL" id="VFT95393.1"/>
    </source>
</evidence>
<dbReference type="InterPro" id="IPR049192">
    <property type="entry name" value="DUF4246_C"/>
</dbReference>
<dbReference type="EMBL" id="VJMH01006403">
    <property type="protein sequence ID" value="KAF0689917.1"/>
    <property type="molecule type" value="Genomic_DNA"/>
</dbReference>
<dbReference type="Proteomes" id="UP000332933">
    <property type="component" value="Unassembled WGS sequence"/>
</dbReference>
<evidence type="ECO:0000259" key="1">
    <source>
        <dbReference type="Pfam" id="PF14033"/>
    </source>
</evidence>
<keyword evidence="4" id="KW-1185">Reference proteome</keyword>
<reference evidence="2" key="2">
    <citation type="submission" date="2019-06" db="EMBL/GenBank/DDBJ databases">
        <title>Genomics analysis of Aphanomyces spp. identifies a new class of oomycete effector associated with host adaptation.</title>
        <authorList>
            <person name="Gaulin E."/>
        </authorList>
    </citation>
    <scope>NUCLEOTIDE SEQUENCE</scope>
    <source>
        <strain evidence="2">CBS 578.67</strain>
    </source>
</reference>
<proteinExistence type="predicted"/>
<name>A0A485LBA4_9STRA</name>
<protein>
    <submittedName>
        <fullName evidence="3">Aste57867_18658 protein</fullName>
    </submittedName>
</protein>
<feature type="domain" description="DUF4246" evidence="1">
    <location>
        <begin position="21"/>
        <end position="72"/>
    </location>
</feature>
<accession>A0A485LBA4</accession>
<evidence type="ECO:0000313" key="2">
    <source>
        <dbReference type="EMBL" id="KAF0689917.1"/>
    </source>
</evidence>
<dbReference type="EMBL" id="CAADRA010006424">
    <property type="protein sequence ID" value="VFT95393.1"/>
    <property type="molecule type" value="Genomic_DNA"/>
</dbReference>